<evidence type="ECO:0000256" key="1">
    <source>
        <dbReference type="SAM" id="SignalP"/>
    </source>
</evidence>
<evidence type="ECO:0000313" key="2">
    <source>
        <dbReference type="EMBL" id="CUU58342.1"/>
    </source>
</evidence>
<feature type="chain" id="PRO_5038567180" description="Metalloprotease" evidence="1">
    <location>
        <begin position="24"/>
        <end position="245"/>
    </location>
</feature>
<dbReference type="InterPro" id="IPR007343">
    <property type="entry name" value="Uncharacterised_pept_Zn_put"/>
</dbReference>
<sequence>MAAFTLSVLLLASWFGLSPGTTAAAWAETPRPACGGRISSTDDVVALITESADCPGSVNGYWRNQLGTAWTEPHYVPYRNGEIPKIACADGVTDPQVFADNALYCTLDDTIAYSTDFMSRLADDGGPSYPAFVVMHELGHRGDRIAGVLGAVSRAEENQADCLAGNQARFAVDAGRLTQDEAVNGTTLFYSLGDTRGGWLDQGGTAPDAHGTPAQRAQSFSLGYQQSIATCRTIGQSRDGNVPLI</sequence>
<evidence type="ECO:0008006" key="4">
    <source>
        <dbReference type="Google" id="ProtNLM"/>
    </source>
</evidence>
<dbReference type="RefSeq" id="WP_091281291.1">
    <property type="nucleotide sequence ID" value="NZ_FAOZ01000018.1"/>
</dbReference>
<keyword evidence="3" id="KW-1185">Reference proteome</keyword>
<dbReference type="EMBL" id="FAOZ01000018">
    <property type="protein sequence ID" value="CUU58342.1"/>
    <property type="molecule type" value="Genomic_DNA"/>
</dbReference>
<dbReference type="AlphaFoldDB" id="A0A0S4QV69"/>
<name>A0A0S4QV69_9ACTN</name>
<accession>A0A0S4QV69</accession>
<gene>
    <name evidence="2" type="ORF">Ga0074812_118114</name>
</gene>
<keyword evidence="1" id="KW-0732">Signal</keyword>
<evidence type="ECO:0000313" key="3">
    <source>
        <dbReference type="Proteomes" id="UP000198802"/>
    </source>
</evidence>
<proteinExistence type="predicted"/>
<reference evidence="3" key="1">
    <citation type="submission" date="2015-11" db="EMBL/GenBank/DDBJ databases">
        <authorList>
            <person name="Varghese N."/>
        </authorList>
    </citation>
    <scope>NUCLEOTIDE SEQUENCE [LARGE SCALE GENOMIC DNA]</scope>
    <source>
        <strain evidence="3">DSM 45899</strain>
    </source>
</reference>
<feature type="signal peptide" evidence="1">
    <location>
        <begin position="1"/>
        <end position="23"/>
    </location>
</feature>
<dbReference type="Proteomes" id="UP000198802">
    <property type="component" value="Unassembled WGS sequence"/>
</dbReference>
<organism evidence="2 3">
    <name type="scientific">Parafrankia irregularis</name>
    <dbReference type="NCBI Taxonomy" id="795642"/>
    <lineage>
        <taxon>Bacteria</taxon>
        <taxon>Bacillati</taxon>
        <taxon>Actinomycetota</taxon>
        <taxon>Actinomycetes</taxon>
        <taxon>Frankiales</taxon>
        <taxon>Frankiaceae</taxon>
        <taxon>Parafrankia</taxon>
    </lineage>
</organism>
<dbReference type="Pfam" id="PF04228">
    <property type="entry name" value="Zn_peptidase"/>
    <property type="match status" value="1"/>
</dbReference>
<protein>
    <recommendedName>
        <fullName evidence="4">Metalloprotease</fullName>
    </recommendedName>
</protein>